<accession>X1G4Y2</accession>
<name>X1G4Y2_9ZZZZ</name>
<dbReference type="EMBL" id="BARU01005454">
    <property type="protein sequence ID" value="GAH36619.1"/>
    <property type="molecule type" value="Genomic_DNA"/>
</dbReference>
<protein>
    <submittedName>
        <fullName evidence="1">Uncharacterized protein</fullName>
    </submittedName>
</protein>
<gene>
    <name evidence="1" type="ORF">S03H2_10626</name>
</gene>
<proteinExistence type="predicted"/>
<organism evidence="1">
    <name type="scientific">marine sediment metagenome</name>
    <dbReference type="NCBI Taxonomy" id="412755"/>
    <lineage>
        <taxon>unclassified sequences</taxon>
        <taxon>metagenomes</taxon>
        <taxon>ecological metagenomes</taxon>
    </lineage>
</organism>
<sequence>MRVSKDILPKNIRDIYPEMTEYLKHIRELCGGDDGFALRYLDDPMFSVLVDIHETATRAVLTHYKLECGQVIVPGINVPLEDLLKRYISTLKSQIRSIKRGRSR</sequence>
<evidence type="ECO:0000313" key="1">
    <source>
        <dbReference type="EMBL" id="GAH36619.1"/>
    </source>
</evidence>
<reference evidence="1" key="1">
    <citation type="journal article" date="2014" name="Front. Microbiol.">
        <title>High frequency of phylogenetically diverse reductive dehalogenase-homologous genes in deep subseafloor sedimentary metagenomes.</title>
        <authorList>
            <person name="Kawai M."/>
            <person name="Futagami T."/>
            <person name="Toyoda A."/>
            <person name="Takaki Y."/>
            <person name="Nishi S."/>
            <person name="Hori S."/>
            <person name="Arai W."/>
            <person name="Tsubouchi T."/>
            <person name="Morono Y."/>
            <person name="Uchiyama I."/>
            <person name="Ito T."/>
            <person name="Fujiyama A."/>
            <person name="Inagaki F."/>
            <person name="Takami H."/>
        </authorList>
    </citation>
    <scope>NUCLEOTIDE SEQUENCE</scope>
    <source>
        <strain evidence="1">Expedition CK06-06</strain>
    </source>
</reference>
<dbReference type="AlphaFoldDB" id="X1G4Y2"/>
<comment type="caution">
    <text evidence="1">The sequence shown here is derived from an EMBL/GenBank/DDBJ whole genome shotgun (WGS) entry which is preliminary data.</text>
</comment>